<dbReference type="SUPFAM" id="SSF51126">
    <property type="entry name" value="Pectin lyase-like"/>
    <property type="match status" value="1"/>
</dbReference>
<organism evidence="1">
    <name type="scientific">Burkholderia stagnalis</name>
    <dbReference type="NCBI Taxonomy" id="1503054"/>
    <lineage>
        <taxon>Bacteria</taxon>
        <taxon>Pseudomonadati</taxon>
        <taxon>Pseudomonadota</taxon>
        <taxon>Betaproteobacteria</taxon>
        <taxon>Burkholderiales</taxon>
        <taxon>Burkholderiaceae</taxon>
        <taxon>Burkholderia</taxon>
        <taxon>Burkholderia cepacia complex</taxon>
    </lineage>
</organism>
<proteinExistence type="predicted"/>
<evidence type="ECO:0000313" key="2">
    <source>
        <dbReference type="Proteomes" id="UP000068603"/>
    </source>
</evidence>
<dbReference type="Proteomes" id="UP000068603">
    <property type="component" value="Unassembled WGS sequence"/>
</dbReference>
<reference evidence="1 2" key="1">
    <citation type="submission" date="2015-11" db="EMBL/GenBank/DDBJ databases">
        <title>Expanding the genomic diversity of Burkholderia species for the development of highly accurate diagnostics.</title>
        <authorList>
            <person name="Sahl J."/>
            <person name="Keim P."/>
            <person name="Wagner D."/>
        </authorList>
    </citation>
    <scope>NUCLEOTIDE SEQUENCE [LARGE SCALE GENOMIC DNA]</scope>
    <source>
        <strain evidence="1 2">MSMB1960WGS</strain>
    </source>
</reference>
<dbReference type="InterPro" id="IPR012334">
    <property type="entry name" value="Pectin_lyas_fold"/>
</dbReference>
<accession>A0A108G3A9</accession>
<name>A0A108G3A9_9BURK</name>
<dbReference type="AlphaFoldDB" id="A0A108G3A9"/>
<dbReference type="Gene3D" id="2.160.20.10">
    <property type="entry name" value="Single-stranded right-handed beta-helix, Pectin lyase-like"/>
    <property type="match status" value="1"/>
</dbReference>
<sequence length="695" mass="74970">MAVYVNGVRQSSGYTVSGVGNQNGGDVIFSSAPPKGVRIRIERDVSIKRENQYQYLGDFRSPTVNDDFDRLWMVLARVAYFLGLYPGQSSRALILGPDDIDGVGAYRAHENRIANLGDPIDAGDAVNLQTLLLKLAESAEVGPGQSVLDFLASATGSSFVGFMQAGAGAVRRTLQDKARERVSVDDYFEVGDADHTEAFVRATNYLKTRGGGIIECPGPLYVARGITVPRFVLIEGRGAGATELRCAGGVNTDFITSESFAALTGSGLDVVSDSRVPSWFGLRSLRVDGNRDSNTQGRGVAFYGANVIIDDVLIRKAAGDGLYTEYAASISGLGDWRAQEEGYVRNLVVRENGGVGWRNRGPHNVHMDNIVGCLNDDWGYVSEIAAGVYNGAPTYCSVLHCYSNDMKWTPDTGRVRRNMYIGVNMSCALLVVDGGHCEVRGSSSLIAIVKQYFGGQGGDALLLSGSDIKVGTHYGIMRNDSVSQGSAVLRISGNYNQIGTSQVLGTLNRFDGVIITGVGNTINDLIARECRTGLTVTGSQNRVRGLLIRNANGFRYQRPTDVYGGYNRIELRIYHNTAGATYVSGDAPIADRDVFDVQANGLPEGSKATRSLFQVGALPIDTDVAQYVTIPHRLLWPCRTRDVRVTMTGLSVAPAQFAYCRVRTVTDTEIEFSYRCNAASSPGGQVTFAFEAQVN</sequence>
<gene>
    <name evidence="1" type="ORF">WT44_07515</name>
</gene>
<dbReference type="InterPro" id="IPR011050">
    <property type="entry name" value="Pectin_lyase_fold/virulence"/>
</dbReference>
<dbReference type="EMBL" id="LPHB01000025">
    <property type="protein sequence ID" value="KWA66072.1"/>
    <property type="molecule type" value="Genomic_DNA"/>
</dbReference>
<evidence type="ECO:0000313" key="1">
    <source>
        <dbReference type="EMBL" id="KWA66072.1"/>
    </source>
</evidence>
<comment type="caution">
    <text evidence="1">The sequence shown here is derived from an EMBL/GenBank/DDBJ whole genome shotgun (WGS) entry which is preliminary data.</text>
</comment>
<protein>
    <submittedName>
        <fullName evidence="1">Uncharacterized protein</fullName>
    </submittedName>
</protein>